<gene>
    <name evidence="1" type="ORF">ESCAB7627_1135</name>
</gene>
<accession>A0ABC9NTL5</accession>
<dbReference type="Pfam" id="PF13671">
    <property type="entry name" value="AAA_33"/>
    <property type="match status" value="1"/>
</dbReference>
<protein>
    <submittedName>
        <fullName evidence="1">tRNA nucleotidyltransferase/poly</fullName>
    </submittedName>
</protein>
<dbReference type="AlphaFoldDB" id="A0ABC9NTL5"/>
<sequence length="89" mass="10524">MLILRHKKPFVWNATNITRQLRSQLISLFTAYGARAKIVYLEVPWAQWKQQNARRKYAVPEAVVMRMASRLEVPQPDEAHSVEYRVTDR</sequence>
<evidence type="ECO:0000313" key="1">
    <source>
        <dbReference type="EMBL" id="EDS93551.1"/>
    </source>
</evidence>
<dbReference type="Gene3D" id="3.40.50.300">
    <property type="entry name" value="P-loop containing nucleotide triphosphate hydrolases"/>
    <property type="match status" value="1"/>
</dbReference>
<proteinExistence type="predicted"/>
<evidence type="ECO:0000313" key="2">
    <source>
        <dbReference type="Proteomes" id="UP000003042"/>
    </source>
</evidence>
<dbReference type="InterPro" id="IPR027417">
    <property type="entry name" value="P-loop_NTPase"/>
</dbReference>
<name>A0ABC9NTL5_ESCAT</name>
<comment type="caution">
    <text evidence="1">The sequence shown here is derived from an EMBL/GenBank/DDBJ whole genome shotgun (WGS) entry which is preliminary data.</text>
</comment>
<organism evidence="1 2">
    <name type="scientific">Escherichia albertii (strain TW07627)</name>
    <dbReference type="NCBI Taxonomy" id="502347"/>
    <lineage>
        <taxon>Bacteria</taxon>
        <taxon>Pseudomonadati</taxon>
        <taxon>Pseudomonadota</taxon>
        <taxon>Gammaproteobacteria</taxon>
        <taxon>Enterobacterales</taxon>
        <taxon>Enterobacteriaceae</taxon>
        <taxon>Escherichia</taxon>
    </lineage>
</organism>
<dbReference type="Proteomes" id="UP000003042">
    <property type="component" value="Unassembled WGS sequence"/>
</dbReference>
<reference evidence="1 2" key="1">
    <citation type="submission" date="2008-02" db="EMBL/GenBank/DDBJ databases">
        <title>Annotation of Escherichia albertii TW07627.</title>
        <authorList>
            <person name="Sutton G."/>
            <person name="Whittam T.S."/>
            <person name="Sebastian Y."/>
        </authorList>
    </citation>
    <scope>NUCLEOTIDE SEQUENCE [LARGE SCALE GENOMIC DNA]</scope>
    <source>
        <strain evidence="1 2">TW07627</strain>
    </source>
</reference>
<dbReference type="EMBL" id="ABKX01000001">
    <property type="protein sequence ID" value="EDS93551.1"/>
    <property type="molecule type" value="Genomic_DNA"/>
</dbReference>